<sequence length="62" mass="7566">MFRTRVSIPTKLLPVHFILPVHFVLLPVAALHYSSLHTHYMQLQLYRILMIYFWLVEEWVTR</sequence>
<keyword evidence="3" id="KW-1185">Reference proteome</keyword>
<keyword evidence="1" id="KW-0812">Transmembrane</keyword>
<keyword evidence="1" id="KW-0472">Membrane</keyword>
<evidence type="ECO:0000313" key="2">
    <source>
        <dbReference type="EnsemblPlants" id="KQK89780"/>
    </source>
</evidence>
<dbReference type="Gramene" id="KQK89780">
    <property type="protein sequence ID" value="KQK89780"/>
    <property type="gene ID" value="SETIT_040777mg"/>
</dbReference>
<dbReference type="InParanoid" id="K4APC9"/>
<dbReference type="AlphaFoldDB" id="K4APC9"/>
<evidence type="ECO:0000256" key="1">
    <source>
        <dbReference type="SAM" id="Phobius"/>
    </source>
</evidence>
<dbReference type="EnsemblPlants" id="KQK89780">
    <property type="protein sequence ID" value="KQK89780"/>
    <property type="gene ID" value="SETIT_040777mg"/>
</dbReference>
<dbReference type="HOGENOM" id="CLU_2908403_0_0_1"/>
<reference evidence="3" key="1">
    <citation type="journal article" date="2012" name="Nat. Biotechnol.">
        <title>Reference genome sequence of the model plant Setaria.</title>
        <authorList>
            <person name="Bennetzen J.L."/>
            <person name="Schmutz J."/>
            <person name="Wang H."/>
            <person name="Percifield R."/>
            <person name="Hawkins J."/>
            <person name="Pontaroli A.C."/>
            <person name="Estep M."/>
            <person name="Feng L."/>
            <person name="Vaughn J.N."/>
            <person name="Grimwood J."/>
            <person name="Jenkins J."/>
            <person name="Barry K."/>
            <person name="Lindquist E."/>
            <person name="Hellsten U."/>
            <person name="Deshpande S."/>
            <person name="Wang X."/>
            <person name="Wu X."/>
            <person name="Mitros T."/>
            <person name="Triplett J."/>
            <person name="Yang X."/>
            <person name="Ye C.Y."/>
            <person name="Mauro-Herrera M."/>
            <person name="Wang L."/>
            <person name="Li P."/>
            <person name="Sharma M."/>
            <person name="Sharma R."/>
            <person name="Ronald P.C."/>
            <person name="Panaud O."/>
            <person name="Kellogg E.A."/>
            <person name="Brutnell T.P."/>
            <person name="Doust A.N."/>
            <person name="Tuskan G.A."/>
            <person name="Rokhsar D."/>
            <person name="Devos K.M."/>
        </authorList>
    </citation>
    <scope>NUCLEOTIDE SEQUENCE [LARGE SCALE GENOMIC DNA]</scope>
    <source>
        <strain evidence="3">cv. Yugu1</strain>
    </source>
</reference>
<name>K4APC9_SETIT</name>
<feature type="transmembrane region" description="Helical" evidence="1">
    <location>
        <begin position="12"/>
        <end position="33"/>
    </location>
</feature>
<reference evidence="2" key="2">
    <citation type="submission" date="2018-08" db="UniProtKB">
        <authorList>
            <consortium name="EnsemblPlants"/>
        </authorList>
    </citation>
    <scope>IDENTIFICATION</scope>
    <source>
        <strain evidence="2">Yugu1</strain>
    </source>
</reference>
<dbReference type="EMBL" id="AGNK02005804">
    <property type="status" value="NOT_ANNOTATED_CDS"/>
    <property type="molecule type" value="Genomic_DNA"/>
</dbReference>
<evidence type="ECO:0000313" key="3">
    <source>
        <dbReference type="Proteomes" id="UP000004995"/>
    </source>
</evidence>
<accession>K4APC9</accession>
<keyword evidence="1" id="KW-1133">Transmembrane helix</keyword>
<protein>
    <submittedName>
        <fullName evidence="2">Uncharacterized protein</fullName>
    </submittedName>
</protein>
<dbReference type="Proteomes" id="UP000004995">
    <property type="component" value="Unassembled WGS sequence"/>
</dbReference>
<organism evidence="2 3">
    <name type="scientific">Setaria italica</name>
    <name type="common">Foxtail millet</name>
    <name type="synonym">Panicum italicum</name>
    <dbReference type="NCBI Taxonomy" id="4555"/>
    <lineage>
        <taxon>Eukaryota</taxon>
        <taxon>Viridiplantae</taxon>
        <taxon>Streptophyta</taxon>
        <taxon>Embryophyta</taxon>
        <taxon>Tracheophyta</taxon>
        <taxon>Spermatophyta</taxon>
        <taxon>Magnoliopsida</taxon>
        <taxon>Liliopsida</taxon>
        <taxon>Poales</taxon>
        <taxon>Poaceae</taxon>
        <taxon>PACMAD clade</taxon>
        <taxon>Panicoideae</taxon>
        <taxon>Panicodae</taxon>
        <taxon>Paniceae</taxon>
        <taxon>Cenchrinae</taxon>
        <taxon>Setaria</taxon>
    </lineage>
</organism>
<proteinExistence type="predicted"/>